<proteinExistence type="predicted"/>
<evidence type="ECO:0000313" key="1">
    <source>
        <dbReference type="EMBL" id="PNT07764.1"/>
    </source>
</evidence>
<keyword evidence="2" id="KW-1185">Reference proteome</keyword>
<gene>
    <name evidence="1" type="ORF">POPTR_013G107200</name>
</gene>
<evidence type="ECO:0000313" key="2">
    <source>
        <dbReference type="Proteomes" id="UP000006729"/>
    </source>
</evidence>
<sequence length="107" mass="11765">MRSKTGTSITIVRLVKDRSVAVGIMKPDAIVLSLLAPCMVKNVEYCASTMAYSQGTSLAIDNIKVPVVRIEFLLLELVTAFMGQGSMISFHGLHIPRSLLQRKPDQF</sequence>
<dbReference type="Proteomes" id="UP000006729">
    <property type="component" value="Chromosome 13"/>
</dbReference>
<name>A0A2K1Y402_POPTR</name>
<accession>A0A2K1Y402</accession>
<protein>
    <submittedName>
        <fullName evidence="1">Uncharacterized protein</fullName>
    </submittedName>
</protein>
<dbReference type="EMBL" id="CM009302">
    <property type="protein sequence ID" value="PNT07764.1"/>
    <property type="molecule type" value="Genomic_DNA"/>
</dbReference>
<dbReference type="AlphaFoldDB" id="A0A2K1Y402"/>
<dbReference type="InParanoid" id="A0A2K1Y402"/>
<organism evidence="1 2">
    <name type="scientific">Populus trichocarpa</name>
    <name type="common">Western balsam poplar</name>
    <name type="synonym">Populus balsamifera subsp. trichocarpa</name>
    <dbReference type="NCBI Taxonomy" id="3694"/>
    <lineage>
        <taxon>Eukaryota</taxon>
        <taxon>Viridiplantae</taxon>
        <taxon>Streptophyta</taxon>
        <taxon>Embryophyta</taxon>
        <taxon>Tracheophyta</taxon>
        <taxon>Spermatophyta</taxon>
        <taxon>Magnoliopsida</taxon>
        <taxon>eudicotyledons</taxon>
        <taxon>Gunneridae</taxon>
        <taxon>Pentapetalae</taxon>
        <taxon>rosids</taxon>
        <taxon>fabids</taxon>
        <taxon>Malpighiales</taxon>
        <taxon>Salicaceae</taxon>
        <taxon>Saliceae</taxon>
        <taxon>Populus</taxon>
    </lineage>
</organism>
<reference evidence="1 2" key="1">
    <citation type="journal article" date="2006" name="Science">
        <title>The genome of black cottonwood, Populus trichocarpa (Torr. &amp; Gray).</title>
        <authorList>
            <person name="Tuskan G.A."/>
            <person name="Difazio S."/>
            <person name="Jansson S."/>
            <person name="Bohlmann J."/>
            <person name="Grigoriev I."/>
            <person name="Hellsten U."/>
            <person name="Putnam N."/>
            <person name="Ralph S."/>
            <person name="Rombauts S."/>
            <person name="Salamov A."/>
            <person name="Schein J."/>
            <person name="Sterck L."/>
            <person name="Aerts A."/>
            <person name="Bhalerao R.R."/>
            <person name="Bhalerao R.P."/>
            <person name="Blaudez D."/>
            <person name="Boerjan W."/>
            <person name="Brun A."/>
            <person name="Brunner A."/>
            <person name="Busov V."/>
            <person name="Campbell M."/>
            <person name="Carlson J."/>
            <person name="Chalot M."/>
            <person name="Chapman J."/>
            <person name="Chen G.L."/>
            <person name="Cooper D."/>
            <person name="Coutinho P.M."/>
            <person name="Couturier J."/>
            <person name="Covert S."/>
            <person name="Cronk Q."/>
            <person name="Cunningham R."/>
            <person name="Davis J."/>
            <person name="Degroeve S."/>
            <person name="Dejardin A."/>
            <person name="Depamphilis C."/>
            <person name="Detter J."/>
            <person name="Dirks B."/>
            <person name="Dubchak I."/>
            <person name="Duplessis S."/>
            <person name="Ehlting J."/>
            <person name="Ellis B."/>
            <person name="Gendler K."/>
            <person name="Goodstein D."/>
            <person name="Gribskov M."/>
            <person name="Grimwood J."/>
            <person name="Groover A."/>
            <person name="Gunter L."/>
            <person name="Hamberger B."/>
            <person name="Heinze B."/>
            <person name="Helariutta Y."/>
            <person name="Henrissat B."/>
            <person name="Holligan D."/>
            <person name="Holt R."/>
            <person name="Huang W."/>
            <person name="Islam-Faridi N."/>
            <person name="Jones S."/>
            <person name="Jones-Rhoades M."/>
            <person name="Jorgensen R."/>
            <person name="Joshi C."/>
            <person name="Kangasjarvi J."/>
            <person name="Karlsson J."/>
            <person name="Kelleher C."/>
            <person name="Kirkpatrick R."/>
            <person name="Kirst M."/>
            <person name="Kohler A."/>
            <person name="Kalluri U."/>
            <person name="Larimer F."/>
            <person name="Leebens-Mack J."/>
            <person name="Leple J.C."/>
            <person name="Locascio P."/>
            <person name="Lou Y."/>
            <person name="Lucas S."/>
            <person name="Martin F."/>
            <person name="Montanini B."/>
            <person name="Napoli C."/>
            <person name="Nelson D.R."/>
            <person name="Nelson C."/>
            <person name="Nieminen K."/>
            <person name="Nilsson O."/>
            <person name="Pereda V."/>
            <person name="Peter G."/>
            <person name="Philippe R."/>
            <person name="Pilate G."/>
            <person name="Poliakov A."/>
            <person name="Razumovskaya J."/>
            <person name="Richardson P."/>
            <person name="Rinaldi C."/>
            <person name="Ritland K."/>
            <person name="Rouze P."/>
            <person name="Ryaboy D."/>
            <person name="Schmutz J."/>
            <person name="Schrader J."/>
            <person name="Segerman B."/>
            <person name="Shin H."/>
            <person name="Siddiqui A."/>
            <person name="Sterky F."/>
            <person name="Terry A."/>
            <person name="Tsai C.J."/>
            <person name="Uberbacher E."/>
            <person name="Unneberg P."/>
            <person name="Vahala J."/>
            <person name="Wall K."/>
            <person name="Wessler S."/>
            <person name="Yang G."/>
            <person name="Yin T."/>
            <person name="Douglas C."/>
            <person name="Marra M."/>
            <person name="Sandberg G."/>
            <person name="Van de Peer Y."/>
            <person name="Rokhsar D."/>
        </authorList>
    </citation>
    <scope>NUCLEOTIDE SEQUENCE [LARGE SCALE GENOMIC DNA]</scope>
    <source>
        <strain evidence="2">cv. Nisqually</strain>
    </source>
</reference>